<evidence type="ECO:0000256" key="2">
    <source>
        <dbReference type="SAM" id="Phobius"/>
    </source>
</evidence>
<keyword evidence="4" id="KW-1185">Reference proteome</keyword>
<keyword evidence="2" id="KW-1133">Transmembrane helix</keyword>
<sequence length="133" mass="13777">MQHRSAVARWLLVCALLFGLVVMHHIATHHATPVASPTAHASQAAPDHGDAGPDDADSLAAGHDSSTALGHLCLAVLAGVAVLVLTGRLVALRRSKDAAARAPVVRRAGARAPPHPFAPGRGNFSHHLCVLRL</sequence>
<dbReference type="RefSeq" id="WP_377389528.1">
    <property type="nucleotide sequence ID" value="NZ_JBHSAN010000017.1"/>
</dbReference>
<evidence type="ECO:0000313" key="4">
    <source>
        <dbReference type="Proteomes" id="UP001597478"/>
    </source>
</evidence>
<dbReference type="InterPro" id="IPR046151">
    <property type="entry name" value="DUF6153"/>
</dbReference>
<protein>
    <submittedName>
        <fullName evidence="3">DUF6153 family protein</fullName>
    </submittedName>
</protein>
<organism evidence="3 4">
    <name type="scientific">Prauserella oleivorans</name>
    <dbReference type="NCBI Taxonomy" id="1478153"/>
    <lineage>
        <taxon>Bacteria</taxon>
        <taxon>Bacillati</taxon>
        <taxon>Actinomycetota</taxon>
        <taxon>Actinomycetes</taxon>
        <taxon>Pseudonocardiales</taxon>
        <taxon>Pseudonocardiaceae</taxon>
        <taxon>Prauserella</taxon>
    </lineage>
</organism>
<evidence type="ECO:0000313" key="3">
    <source>
        <dbReference type="EMBL" id="MFD2798568.1"/>
    </source>
</evidence>
<dbReference type="Pfam" id="PF19650">
    <property type="entry name" value="DUF6153"/>
    <property type="match status" value="1"/>
</dbReference>
<proteinExistence type="predicted"/>
<name>A0ABW5W3R3_9PSEU</name>
<gene>
    <name evidence="3" type="ORF">ACFS2C_04090</name>
</gene>
<comment type="caution">
    <text evidence="3">The sequence shown here is derived from an EMBL/GenBank/DDBJ whole genome shotgun (WGS) entry which is preliminary data.</text>
</comment>
<feature type="region of interest" description="Disordered" evidence="1">
    <location>
        <begin position="37"/>
        <end position="59"/>
    </location>
</feature>
<feature type="transmembrane region" description="Helical" evidence="2">
    <location>
        <begin position="68"/>
        <end position="91"/>
    </location>
</feature>
<dbReference type="EMBL" id="JBHUOF010000004">
    <property type="protein sequence ID" value="MFD2798568.1"/>
    <property type="molecule type" value="Genomic_DNA"/>
</dbReference>
<evidence type="ECO:0000256" key="1">
    <source>
        <dbReference type="SAM" id="MobiDB-lite"/>
    </source>
</evidence>
<keyword evidence="2" id="KW-0472">Membrane</keyword>
<reference evidence="4" key="1">
    <citation type="journal article" date="2019" name="Int. J. Syst. Evol. Microbiol.">
        <title>The Global Catalogue of Microorganisms (GCM) 10K type strain sequencing project: providing services to taxonomists for standard genome sequencing and annotation.</title>
        <authorList>
            <consortium name="The Broad Institute Genomics Platform"/>
            <consortium name="The Broad Institute Genome Sequencing Center for Infectious Disease"/>
            <person name="Wu L."/>
            <person name="Ma J."/>
        </authorList>
    </citation>
    <scope>NUCLEOTIDE SEQUENCE [LARGE SCALE GENOMIC DNA]</scope>
    <source>
        <strain evidence="4">IBRC-M 10906</strain>
    </source>
</reference>
<dbReference type="Proteomes" id="UP001597478">
    <property type="component" value="Unassembled WGS sequence"/>
</dbReference>
<accession>A0ABW5W3R3</accession>
<keyword evidence="2" id="KW-0812">Transmembrane</keyword>